<dbReference type="EMBL" id="SMLW01000603">
    <property type="protein sequence ID" value="MTI26879.1"/>
    <property type="molecule type" value="Genomic_DNA"/>
</dbReference>
<name>A0ABW9RRS1_9BACT</name>
<reference evidence="1 2" key="1">
    <citation type="submission" date="2019-02" db="EMBL/GenBank/DDBJ databases">
        <authorList>
            <person name="Goldberg S.R."/>
            <person name="Haltli B.A."/>
            <person name="Correa H."/>
            <person name="Russell K.G."/>
        </authorList>
    </citation>
    <scope>NUCLEOTIDE SEQUENCE [LARGE SCALE GENOMIC DNA]</scope>
    <source>
        <strain evidence="1 2">JCM 16186</strain>
    </source>
</reference>
<dbReference type="Proteomes" id="UP000798808">
    <property type="component" value="Unassembled WGS sequence"/>
</dbReference>
<gene>
    <name evidence="1" type="ORF">E1163_18125</name>
</gene>
<evidence type="ECO:0000313" key="1">
    <source>
        <dbReference type="EMBL" id="MTI26879.1"/>
    </source>
</evidence>
<protein>
    <submittedName>
        <fullName evidence="1">Uncharacterized protein</fullName>
    </submittedName>
</protein>
<keyword evidence="2" id="KW-1185">Reference proteome</keyword>
<dbReference type="RefSeq" id="WP_155173888.1">
    <property type="nucleotide sequence ID" value="NZ_SMLW01000603.1"/>
</dbReference>
<accession>A0ABW9RRS1</accession>
<organism evidence="1 2">
    <name type="scientific">Fulvivirga kasyanovii</name>
    <dbReference type="NCBI Taxonomy" id="396812"/>
    <lineage>
        <taxon>Bacteria</taxon>
        <taxon>Pseudomonadati</taxon>
        <taxon>Bacteroidota</taxon>
        <taxon>Cytophagia</taxon>
        <taxon>Cytophagales</taxon>
        <taxon>Fulvivirgaceae</taxon>
        <taxon>Fulvivirga</taxon>
    </lineage>
</organism>
<evidence type="ECO:0000313" key="2">
    <source>
        <dbReference type="Proteomes" id="UP000798808"/>
    </source>
</evidence>
<proteinExistence type="predicted"/>
<comment type="caution">
    <text evidence="1">The sequence shown here is derived from an EMBL/GenBank/DDBJ whole genome shotgun (WGS) entry which is preliminary data.</text>
</comment>
<dbReference type="SUPFAM" id="SSF82171">
    <property type="entry name" value="DPP6 N-terminal domain-like"/>
    <property type="match status" value="1"/>
</dbReference>
<sequence length="340" mass="38632">MACDPAQNQEGTASTLTTIDSTKAEVAPADTAAVEEPLEPEPEPVYSFVLHENQHVAYIKEDKIWFYDLETHEKALFPEQEEVFNLAFSNEDSVLYYTLQSGEDNSLVLYKYDLQNGGKREPLTKFQSNGPDYFITATDEERAPLKIVGDTLYLPCDYIWETFSFNSVYKFNLITQELVFASGNNPLYRLAYEEGMNNQKQFQSITERLKSVTIDNVPELFYYADGDSMQLTRTSHMERPEEYTGHIDYQISPDSSKILFSFISGFGDISHGPYMLVNTDGTNQKLLVEDGLRADSEKPLWVNSISGYAFLNEERDLKVSAGKENKLVAIDQGVSYFDVQ</sequence>